<dbReference type="OrthoDB" id="3689655at2"/>
<feature type="transmembrane region" description="Helical" evidence="1">
    <location>
        <begin position="30"/>
        <end position="56"/>
    </location>
</feature>
<dbReference type="eggNOG" id="ENOG50306U5">
    <property type="taxonomic scope" value="Bacteria"/>
</dbReference>
<accession>A0A0F0H9F2</accession>
<sequence length="153" mass="15604">MLMRLAIVLAALPVALILHLESDTVAPLVIVAALTVVSVLMPGSAGPALLIGYAALAMAFGDGHPLRLGVWLMIPALHLVHVTSALAAVVPVKTKIELAALKAPARRFAIVQAISFGVAAFAAFIPSGPDLGLVELLGLGSLTVVIAVVALRI</sequence>
<dbReference type="EMBL" id="JYJG01000016">
    <property type="protein sequence ID" value="KJK52339.1"/>
    <property type="molecule type" value="Genomic_DNA"/>
</dbReference>
<evidence type="ECO:0000313" key="3">
    <source>
        <dbReference type="Proteomes" id="UP000033393"/>
    </source>
</evidence>
<dbReference type="RefSeq" id="WP_045310007.1">
    <property type="nucleotide sequence ID" value="NZ_JYJG01000016.1"/>
</dbReference>
<keyword evidence="1" id="KW-1133">Transmembrane helix</keyword>
<feature type="transmembrane region" description="Helical" evidence="1">
    <location>
        <begin position="108"/>
        <end position="125"/>
    </location>
</feature>
<evidence type="ECO:0000256" key="1">
    <source>
        <dbReference type="SAM" id="Phobius"/>
    </source>
</evidence>
<keyword evidence="1" id="KW-0472">Membrane</keyword>
<dbReference type="STRING" id="68170.GCA_000974445_04515"/>
<organism evidence="2 3">
    <name type="scientific">Lentzea aerocolonigenes</name>
    <name type="common">Lechevalieria aerocolonigenes</name>
    <name type="synonym">Saccharothrix aerocolonigenes</name>
    <dbReference type="NCBI Taxonomy" id="68170"/>
    <lineage>
        <taxon>Bacteria</taxon>
        <taxon>Bacillati</taxon>
        <taxon>Actinomycetota</taxon>
        <taxon>Actinomycetes</taxon>
        <taxon>Pseudonocardiales</taxon>
        <taxon>Pseudonocardiaceae</taxon>
        <taxon>Lentzea</taxon>
    </lineage>
</organism>
<protein>
    <submittedName>
        <fullName evidence="2">Uncharacterized protein</fullName>
    </submittedName>
</protein>
<dbReference type="AlphaFoldDB" id="A0A0F0H9F2"/>
<dbReference type="Proteomes" id="UP000033393">
    <property type="component" value="Unassembled WGS sequence"/>
</dbReference>
<name>A0A0F0H9F2_LENAE</name>
<comment type="caution">
    <text evidence="2">The sequence shown here is derived from an EMBL/GenBank/DDBJ whole genome shotgun (WGS) entry which is preliminary data.</text>
</comment>
<feature type="transmembrane region" description="Helical" evidence="1">
    <location>
        <begin position="132"/>
        <end position="151"/>
    </location>
</feature>
<keyword evidence="1" id="KW-0812">Transmembrane</keyword>
<reference evidence="2 3" key="1">
    <citation type="submission" date="2015-02" db="EMBL/GenBank/DDBJ databases">
        <authorList>
            <person name="Ju K.-S."/>
            <person name="Doroghazi J.R."/>
            <person name="Metcalf W."/>
        </authorList>
    </citation>
    <scope>NUCLEOTIDE SEQUENCE [LARGE SCALE GENOMIC DNA]</scope>
    <source>
        <strain evidence="2 3">NRRL B-16140</strain>
    </source>
</reference>
<evidence type="ECO:0000313" key="2">
    <source>
        <dbReference type="EMBL" id="KJK52339.1"/>
    </source>
</evidence>
<keyword evidence="3" id="KW-1185">Reference proteome</keyword>
<proteinExistence type="predicted"/>
<gene>
    <name evidence="2" type="ORF">UK23_04275</name>
</gene>
<feature type="transmembrane region" description="Helical" evidence="1">
    <location>
        <begin position="68"/>
        <end position="88"/>
    </location>
</feature>
<dbReference type="PATRIC" id="fig|68170.10.peg.4942"/>